<dbReference type="PROSITE" id="PS50893">
    <property type="entry name" value="ABC_TRANSPORTER_2"/>
    <property type="match status" value="1"/>
</dbReference>
<evidence type="ECO:0000256" key="2">
    <source>
        <dbReference type="ARBA" id="ARBA00022840"/>
    </source>
</evidence>
<keyword evidence="1" id="KW-0547">Nucleotide-binding</keyword>
<dbReference type="InterPro" id="IPR003593">
    <property type="entry name" value="AAA+_ATPase"/>
</dbReference>
<dbReference type="SUPFAM" id="SSF52540">
    <property type="entry name" value="P-loop containing nucleoside triphosphate hydrolases"/>
    <property type="match status" value="1"/>
</dbReference>
<dbReference type="Pfam" id="PF00005">
    <property type="entry name" value="ABC_tran"/>
    <property type="match status" value="1"/>
</dbReference>
<dbReference type="PANTHER" id="PTHR24221">
    <property type="entry name" value="ATP-BINDING CASSETTE SUB-FAMILY B"/>
    <property type="match status" value="1"/>
</dbReference>
<proteinExistence type="predicted"/>
<dbReference type="InterPro" id="IPR003439">
    <property type="entry name" value="ABC_transporter-like_ATP-bd"/>
</dbReference>
<dbReference type="AlphaFoldDB" id="A0A2R3Z471"/>
<evidence type="ECO:0000313" key="5">
    <source>
        <dbReference type="Proteomes" id="UP000241507"/>
    </source>
</evidence>
<dbReference type="GO" id="GO:0034040">
    <property type="term" value="F:ATPase-coupled lipid transmembrane transporter activity"/>
    <property type="evidence" value="ECO:0007669"/>
    <property type="project" value="TreeGrafter"/>
</dbReference>
<keyword evidence="5" id="KW-1185">Reference proteome</keyword>
<organism evidence="4 5">
    <name type="scientific">Christiangramia fulva</name>
    <dbReference type="NCBI Taxonomy" id="2126553"/>
    <lineage>
        <taxon>Bacteria</taxon>
        <taxon>Pseudomonadati</taxon>
        <taxon>Bacteroidota</taxon>
        <taxon>Flavobacteriia</taxon>
        <taxon>Flavobacteriales</taxon>
        <taxon>Flavobacteriaceae</taxon>
        <taxon>Christiangramia</taxon>
    </lineage>
</organism>
<feature type="domain" description="ABC transporter" evidence="3">
    <location>
        <begin position="3"/>
        <end position="207"/>
    </location>
</feature>
<keyword evidence="2" id="KW-0067">ATP-binding</keyword>
<protein>
    <recommendedName>
        <fullName evidence="3">ABC transporter domain-containing protein</fullName>
    </recommendedName>
</protein>
<dbReference type="Proteomes" id="UP000241507">
    <property type="component" value="Chromosome"/>
</dbReference>
<dbReference type="KEGG" id="grs:C7S20_06855"/>
<dbReference type="InterPro" id="IPR039421">
    <property type="entry name" value="Type_1_exporter"/>
</dbReference>
<dbReference type="GO" id="GO:0005524">
    <property type="term" value="F:ATP binding"/>
    <property type="evidence" value="ECO:0007669"/>
    <property type="project" value="UniProtKB-KW"/>
</dbReference>
<dbReference type="OrthoDB" id="9787851at2"/>
<evidence type="ECO:0000256" key="1">
    <source>
        <dbReference type="ARBA" id="ARBA00022741"/>
    </source>
</evidence>
<dbReference type="InterPro" id="IPR027417">
    <property type="entry name" value="P-loop_NTPase"/>
</dbReference>
<reference evidence="5" key="1">
    <citation type="submission" date="2018-03" db="EMBL/GenBank/DDBJ databases">
        <title>Gramella fulva sp. nov., isolated from a dry surface of tidal flat.</title>
        <authorList>
            <person name="Hwang S.H."/>
            <person name="Hwang W.M."/>
            <person name="Kang K."/>
            <person name="Ahn T.-Y."/>
        </authorList>
    </citation>
    <scope>NUCLEOTIDE SEQUENCE [LARGE SCALE GENOMIC DNA]</scope>
    <source>
        <strain evidence="5">SH35</strain>
    </source>
</reference>
<name>A0A2R3Z471_9FLAO</name>
<gene>
    <name evidence="4" type="ORF">C7S20_06855</name>
</gene>
<sequence length="207" mass="24102">MRLRIENISFSYGKDMPVISHFSMEGKMGDRIAIRGESGSGKTTIIRLLLGFERPTKGEIFINDKKRTFVQLKFLRQNSCWLPQDLDLGQGKLKEVFCYPFQFKNNPPCPEEQKIFSIFERLGLPKKIWSENFENLSTGQRQRVGIALCYLLDKPLIFLDEPTSALDEQSKKKVSELLFEDQEKMIISTSHDQWWIDRCSKIIDLDT</sequence>
<accession>A0A2R3Z471</accession>
<dbReference type="GO" id="GO:0016887">
    <property type="term" value="F:ATP hydrolysis activity"/>
    <property type="evidence" value="ECO:0007669"/>
    <property type="project" value="InterPro"/>
</dbReference>
<dbReference type="EMBL" id="CP028136">
    <property type="protein sequence ID" value="AVR45012.1"/>
    <property type="molecule type" value="Genomic_DNA"/>
</dbReference>
<dbReference type="SMART" id="SM00382">
    <property type="entry name" value="AAA"/>
    <property type="match status" value="1"/>
</dbReference>
<evidence type="ECO:0000259" key="3">
    <source>
        <dbReference type="PROSITE" id="PS50893"/>
    </source>
</evidence>
<dbReference type="RefSeq" id="WP_107011790.1">
    <property type="nucleotide sequence ID" value="NZ_CP028136.1"/>
</dbReference>
<dbReference type="Gene3D" id="3.40.50.300">
    <property type="entry name" value="P-loop containing nucleotide triphosphate hydrolases"/>
    <property type="match status" value="1"/>
</dbReference>
<dbReference type="PANTHER" id="PTHR24221:SF654">
    <property type="entry name" value="ATP-BINDING CASSETTE SUB-FAMILY B MEMBER 6"/>
    <property type="match status" value="1"/>
</dbReference>
<dbReference type="CDD" id="cd03228">
    <property type="entry name" value="ABCC_MRP_Like"/>
    <property type="match status" value="1"/>
</dbReference>
<evidence type="ECO:0000313" key="4">
    <source>
        <dbReference type="EMBL" id="AVR45012.1"/>
    </source>
</evidence>